<reference evidence="5 6" key="1">
    <citation type="journal article" date="2014" name="FEMS Microbiol. Ecol.">
        <title>Genomic differentiation among two strains of the PS1 clade isolated from geographically separated marine habitats.</title>
        <authorList>
            <person name="Jimenez-Infante F."/>
            <person name="Ngugi D.K."/>
            <person name="Alam I."/>
            <person name="Rashid M."/>
            <person name="Baalawi W."/>
            <person name="Kamau A.A."/>
            <person name="Bajic V.B."/>
            <person name="Stingl U."/>
        </authorList>
    </citation>
    <scope>NUCLEOTIDE SEQUENCE [LARGE SCALE GENOMIC DNA]</scope>
    <source>
        <strain evidence="5 6">RS24</strain>
    </source>
</reference>
<dbReference type="OrthoDB" id="6388170at2"/>
<dbReference type="Gene3D" id="1.10.150.130">
    <property type="match status" value="1"/>
</dbReference>
<keyword evidence="1" id="KW-0229">DNA integration</keyword>
<organism evidence="5 6">
    <name type="scientific">Candidatus Micropelagius thuwalensis</name>
    <dbReference type="NCBI Taxonomy" id="1397666"/>
    <lineage>
        <taxon>Bacteria</taxon>
        <taxon>Pseudomonadati</taxon>
        <taxon>Pseudomonadota</taxon>
        <taxon>Alphaproteobacteria</taxon>
        <taxon>PS1 clade</taxon>
        <taxon>Candidatus Micropelagius</taxon>
    </lineage>
</organism>
<evidence type="ECO:0000256" key="1">
    <source>
        <dbReference type="ARBA" id="ARBA00022908"/>
    </source>
</evidence>
<comment type="caution">
    <text evidence="5">The sequence shown here is derived from an EMBL/GenBank/DDBJ whole genome shotgun (WGS) entry which is preliminary data.</text>
</comment>
<dbReference type="CDD" id="cd00796">
    <property type="entry name" value="INT_Rci_Hp1_C"/>
    <property type="match status" value="1"/>
</dbReference>
<dbReference type="GO" id="GO:0006310">
    <property type="term" value="P:DNA recombination"/>
    <property type="evidence" value="ECO:0007669"/>
    <property type="project" value="UniProtKB-KW"/>
</dbReference>
<dbReference type="PANTHER" id="PTHR30349">
    <property type="entry name" value="PHAGE INTEGRASE-RELATED"/>
    <property type="match status" value="1"/>
</dbReference>
<dbReference type="InterPro" id="IPR050090">
    <property type="entry name" value="Tyrosine_recombinase_XerCD"/>
</dbReference>
<dbReference type="EMBL" id="AWXE01000003">
    <property type="protein sequence ID" value="ERL46929.1"/>
    <property type="molecule type" value="Genomic_DNA"/>
</dbReference>
<keyword evidence="2" id="KW-0238">DNA-binding</keyword>
<evidence type="ECO:0000256" key="3">
    <source>
        <dbReference type="ARBA" id="ARBA00023172"/>
    </source>
</evidence>
<dbReference type="PATRIC" id="fig|1397666.3.peg.776"/>
<evidence type="ECO:0000259" key="4">
    <source>
        <dbReference type="PROSITE" id="PS51898"/>
    </source>
</evidence>
<dbReference type="GO" id="GO:0003677">
    <property type="term" value="F:DNA binding"/>
    <property type="evidence" value="ECO:0007669"/>
    <property type="project" value="UniProtKB-KW"/>
</dbReference>
<dbReference type="RefSeq" id="WP_021776882.1">
    <property type="nucleotide sequence ID" value="NZ_AWXE01000003.1"/>
</dbReference>
<dbReference type="Pfam" id="PF00589">
    <property type="entry name" value="Phage_integrase"/>
    <property type="match status" value="1"/>
</dbReference>
<dbReference type="PANTHER" id="PTHR30349:SF94">
    <property type="entry name" value="INTEGRASE_RECOMBINASE HI_1414-RELATED"/>
    <property type="match status" value="1"/>
</dbReference>
<evidence type="ECO:0000313" key="5">
    <source>
        <dbReference type="EMBL" id="ERL46929.1"/>
    </source>
</evidence>
<sequence length="322" mass="37265">MASFRFRNGKWQAQVRRQGYRATTKSFTNKTDAQKWARRLETDIENGNTQSGGQEALNTPLKNYLQRYLVEIAPLKASYSVEKYILKIWLESSLAKHPIGSITPTQIMSELDAKKTLWKPTTIHRNFGVLRHVFNTSQTLWEVPLRRNPVQYIKLPKTPKTPIRRLSEGFLEAFESSRRDSIYWVVNFALETAMRRSEIANLRWEDIQREKRLALVVKSKTNRPRFVPLTPKALSILDEVGGQSEYVFAKSSNAIRLAWSRRKASIGHNEVRFHDLRHEAISRLFEKGLTVPEVASISGHSTPQMLFRYAHSDVRALVDKMQ</sequence>
<dbReference type="InterPro" id="IPR010998">
    <property type="entry name" value="Integrase_recombinase_N"/>
</dbReference>
<dbReference type="STRING" id="1397666.RS24_00850"/>
<name>U2WBI6_9PROT</name>
<dbReference type="Gene3D" id="1.10.443.10">
    <property type="entry name" value="Intergrase catalytic core"/>
    <property type="match status" value="1"/>
</dbReference>
<evidence type="ECO:0000313" key="6">
    <source>
        <dbReference type="Proteomes" id="UP000016762"/>
    </source>
</evidence>
<keyword evidence="3" id="KW-0233">DNA recombination</keyword>
<dbReference type="PROSITE" id="PS51898">
    <property type="entry name" value="TYR_RECOMBINASE"/>
    <property type="match status" value="1"/>
</dbReference>
<dbReference type="AlphaFoldDB" id="U2WBI6"/>
<accession>U2WBI6</accession>
<dbReference type="EC" id="3.5.4.26" evidence="5"/>
<dbReference type="InterPro" id="IPR013762">
    <property type="entry name" value="Integrase-like_cat_sf"/>
</dbReference>
<protein>
    <submittedName>
        <fullName evidence="5">5-amino-6-uracil reductase protein</fullName>
        <ecNumber evidence="5">3.5.4.26</ecNumber>
    </submittedName>
</protein>
<dbReference type="eggNOG" id="COG0582">
    <property type="taxonomic scope" value="Bacteria"/>
</dbReference>
<proteinExistence type="predicted"/>
<keyword evidence="6" id="KW-1185">Reference proteome</keyword>
<dbReference type="InterPro" id="IPR011010">
    <property type="entry name" value="DNA_brk_join_enz"/>
</dbReference>
<evidence type="ECO:0000256" key="2">
    <source>
        <dbReference type="ARBA" id="ARBA00023125"/>
    </source>
</evidence>
<dbReference type="Proteomes" id="UP000016762">
    <property type="component" value="Unassembled WGS sequence"/>
</dbReference>
<gene>
    <name evidence="5" type="ORF">RS24_00850</name>
</gene>
<feature type="domain" description="Tyr recombinase" evidence="4">
    <location>
        <begin position="160"/>
        <end position="322"/>
    </location>
</feature>
<keyword evidence="5" id="KW-0378">Hydrolase</keyword>
<dbReference type="GO" id="GO:0008835">
    <property type="term" value="F:diaminohydroxyphosphoribosylaminopyrimidine deaminase activity"/>
    <property type="evidence" value="ECO:0007669"/>
    <property type="project" value="UniProtKB-EC"/>
</dbReference>
<dbReference type="InterPro" id="IPR002104">
    <property type="entry name" value="Integrase_catalytic"/>
</dbReference>
<dbReference type="GO" id="GO:0015074">
    <property type="term" value="P:DNA integration"/>
    <property type="evidence" value="ECO:0007669"/>
    <property type="project" value="UniProtKB-KW"/>
</dbReference>
<dbReference type="SUPFAM" id="SSF56349">
    <property type="entry name" value="DNA breaking-rejoining enzymes"/>
    <property type="match status" value="1"/>
</dbReference>